<dbReference type="AlphaFoldDB" id="Q8LNQ2"/>
<accession>Q8LNQ2</accession>
<dbReference type="Proteomes" id="UP000000763">
    <property type="component" value="Chromosome 10"/>
</dbReference>
<keyword evidence="1" id="KW-0472">Membrane</keyword>
<gene>
    <name evidence="2" type="primary">OSJNBa0042E19.32</name>
</gene>
<organism evidence="2 3">
    <name type="scientific">Oryza sativa subsp. japonica</name>
    <name type="common">Rice</name>
    <dbReference type="NCBI Taxonomy" id="39947"/>
    <lineage>
        <taxon>Eukaryota</taxon>
        <taxon>Viridiplantae</taxon>
        <taxon>Streptophyta</taxon>
        <taxon>Embryophyta</taxon>
        <taxon>Tracheophyta</taxon>
        <taxon>Spermatophyta</taxon>
        <taxon>Magnoliopsida</taxon>
        <taxon>Liliopsida</taxon>
        <taxon>Poales</taxon>
        <taxon>Poaceae</taxon>
        <taxon>BOP clade</taxon>
        <taxon>Oryzoideae</taxon>
        <taxon>Oryzeae</taxon>
        <taxon>Oryzinae</taxon>
        <taxon>Oryza</taxon>
        <taxon>Oryza sativa</taxon>
    </lineage>
</organism>
<feature type="transmembrane region" description="Helical" evidence="1">
    <location>
        <begin position="570"/>
        <end position="590"/>
    </location>
</feature>
<keyword evidence="1" id="KW-1133">Transmembrane helix</keyword>
<evidence type="ECO:0000256" key="1">
    <source>
        <dbReference type="SAM" id="Phobius"/>
    </source>
</evidence>
<dbReference type="EMBL" id="AC068951">
    <property type="protein sequence ID" value="AAM93710.1"/>
    <property type="molecule type" value="Genomic_DNA"/>
</dbReference>
<proteinExistence type="predicted"/>
<evidence type="ECO:0000313" key="2">
    <source>
        <dbReference type="EMBL" id="AAM93710.1"/>
    </source>
</evidence>
<sequence length="700" mass="78248">MGEDLCILFKCFCCWRKEDAGFRRIAPGTDYLAIPAGADDRPRWSVVVGLTAVDVPRHNLRLHRFRVAASGRILSGSDDVLETFRHVAPDDVAAEAFSTASAYLSNDGGHQMHLICRAVPLNADGRWTCNKTNLNKCYRSFSMDLGGGGGGGAVTPLGDLPTVLVPGGHFAIQAGGENWVLSVERPYPWLDERSTTRLLMRRQEGQRWVLAGEPHEFLHTGFERSESLYGSIFQGRAVIGNDKILVSLADAAFFVFDCTHCVWTPLSLTHKKLNYIPLSNRSVYVEDHNAVYFLRFDTLFAYKFSPGKNTIEPPIRLDVMCPFGTNGYGSLVHLAGQVMCVVWISTRSICTCTTQHVMITTLIINGDCINGGFVPKDVGVLHSTCRSLVVGDGRETTSRCNIFCFSLSYVEDVDRVEPFSIPPVLGEATYSEIEDSPNMLECCRMFLEDQWNEDDVVLEKCTTKTKMNLFFISQSGCQSLTYQISISNGKLSVYLLKRGSSVWTHCKTTSRDADLTEKINISGFVVLKRCFMVSDAGSFDCFLLDLDSLEWTIVKSFQSYRRGTLLGRSIYIGGFIYTLFTGGILAFELIKNNGSYYLDVPVFLRTWSKLIRDKNTICFTSVSEGKSSSGIVFCLAHGYPCYGLPKIKNLHNVKITMMQVTTRETVRGTREPVKPPRLDVIIVDQGWMHTHSECFCYMSR</sequence>
<reference evidence="3" key="2">
    <citation type="journal article" date="2008" name="Nucleic Acids Res.">
        <title>The rice annotation project database (RAP-DB): 2008 update.</title>
        <authorList>
            <consortium name="The rice annotation project (RAP)"/>
        </authorList>
    </citation>
    <scope>GENOME REANNOTATION</scope>
    <source>
        <strain evidence="3">cv. Nipponbare</strain>
    </source>
</reference>
<name>Q8LNQ2_ORYSJ</name>
<evidence type="ECO:0000313" key="3">
    <source>
        <dbReference type="Proteomes" id="UP000000763"/>
    </source>
</evidence>
<keyword evidence="1" id="KW-0812">Transmembrane</keyword>
<protein>
    <submittedName>
        <fullName evidence="2">Uncharacterized protein</fullName>
    </submittedName>
</protein>
<reference evidence="3" key="1">
    <citation type="journal article" date="2005" name="Nature">
        <title>The map-based sequence of the rice genome.</title>
        <authorList>
            <consortium name="International rice genome sequencing project (IRGSP)"/>
            <person name="Matsumoto T."/>
            <person name="Wu J."/>
            <person name="Kanamori H."/>
            <person name="Katayose Y."/>
            <person name="Fujisawa M."/>
            <person name="Namiki N."/>
            <person name="Mizuno H."/>
            <person name="Yamamoto K."/>
            <person name="Antonio B.A."/>
            <person name="Baba T."/>
            <person name="Sakata K."/>
            <person name="Nagamura Y."/>
            <person name="Aoki H."/>
            <person name="Arikawa K."/>
            <person name="Arita K."/>
            <person name="Bito T."/>
            <person name="Chiden Y."/>
            <person name="Fujitsuka N."/>
            <person name="Fukunaka R."/>
            <person name="Hamada M."/>
            <person name="Harada C."/>
            <person name="Hayashi A."/>
            <person name="Hijishita S."/>
            <person name="Honda M."/>
            <person name="Hosokawa S."/>
            <person name="Ichikawa Y."/>
            <person name="Idonuma A."/>
            <person name="Iijima M."/>
            <person name="Ikeda M."/>
            <person name="Ikeno M."/>
            <person name="Ito K."/>
            <person name="Ito S."/>
            <person name="Ito T."/>
            <person name="Ito Y."/>
            <person name="Ito Y."/>
            <person name="Iwabuchi A."/>
            <person name="Kamiya K."/>
            <person name="Karasawa W."/>
            <person name="Kurita K."/>
            <person name="Katagiri S."/>
            <person name="Kikuta A."/>
            <person name="Kobayashi H."/>
            <person name="Kobayashi N."/>
            <person name="Machita K."/>
            <person name="Maehara T."/>
            <person name="Masukawa M."/>
            <person name="Mizubayashi T."/>
            <person name="Mukai Y."/>
            <person name="Nagasaki H."/>
            <person name="Nagata Y."/>
            <person name="Naito S."/>
            <person name="Nakashima M."/>
            <person name="Nakama Y."/>
            <person name="Nakamichi Y."/>
            <person name="Nakamura M."/>
            <person name="Meguro A."/>
            <person name="Negishi M."/>
            <person name="Ohta I."/>
            <person name="Ohta T."/>
            <person name="Okamoto M."/>
            <person name="Ono N."/>
            <person name="Saji S."/>
            <person name="Sakaguchi M."/>
            <person name="Sakai K."/>
            <person name="Shibata M."/>
            <person name="Shimokawa T."/>
            <person name="Song J."/>
            <person name="Takazaki Y."/>
            <person name="Terasawa K."/>
            <person name="Tsugane M."/>
            <person name="Tsuji K."/>
            <person name="Ueda S."/>
            <person name="Waki K."/>
            <person name="Yamagata H."/>
            <person name="Yamamoto M."/>
            <person name="Yamamoto S."/>
            <person name="Yamane H."/>
            <person name="Yoshiki S."/>
            <person name="Yoshihara R."/>
            <person name="Yukawa K."/>
            <person name="Zhong H."/>
            <person name="Yano M."/>
            <person name="Yuan Q."/>
            <person name="Ouyang S."/>
            <person name="Liu J."/>
            <person name="Jones K.M."/>
            <person name="Gansberger K."/>
            <person name="Moffat K."/>
            <person name="Hill J."/>
            <person name="Bera J."/>
            <person name="Fadrosh D."/>
            <person name="Jin S."/>
            <person name="Johri S."/>
            <person name="Kim M."/>
            <person name="Overton L."/>
            <person name="Reardon M."/>
            <person name="Tsitrin T."/>
            <person name="Vuong H."/>
            <person name="Weaver B."/>
            <person name="Ciecko A."/>
            <person name="Tallon L."/>
            <person name="Jackson J."/>
            <person name="Pai G."/>
            <person name="Aken S.V."/>
            <person name="Utterback T."/>
            <person name="Reidmuller S."/>
            <person name="Feldblyum T."/>
            <person name="Hsiao J."/>
            <person name="Zismann V."/>
            <person name="Iobst S."/>
            <person name="de Vazeille A.R."/>
            <person name="Buell C.R."/>
            <person name="Ying K."/>
            <person name="Li Y."/>
            <person name="Lu T."/>
            <person name="Huang Y."/>
            <person name="Zhao Q."/>
            <person name="Feng Q."/>
            <person name="Zhang L."/>
            <person name="Zhu J."/>
            <person name="Weng Q."/>
            <person name="Mu J."/>
            <person name="Lu Y."/>
            <person name="Fan D."/>
            <person name="Liu Y."/>
            <person name="Guan J."/>
            <person name="Zhang Y."/>
            <person name="Yu S."/>
            <person name="Liu X."/>
            <person name="Zhang Y."/>
            <person name="Hong G."/>
            <person name="Han B."/>
            <person name="Choisne N."/>
            <person name="Demange N."/>
            <person name="Orjeda G."/>
            <person name="Samain S."/>
            <person name="Cattolico L."/>
            <person name="Pelletier E."/>
            <person name="Couloux A."/>
            <person name="Segurens B."/>
            <person name="Wincker P."/>
            <person name="D'Hont A."/>
            <person name="Scarpelli C."/>
            <person name="Weissenbach J."/>
            <person name="Salanoubat M."/>
            <person name="Quetier F."/>
            <person name="Yu Y."/>
            <person name="Kim H.R."/>
            <person name="Rambo T."/>
            <person name="Currie J."/>
            <person name="Collura K."/>
            <person name="Luo M."/>
            <person name="Yang T."/>
            <person name="Ammiraju J.S.S."/>
            <person name="Engler F."/>
            <person name="Soderlund C."/>
            <person name="Wing R.A."/>
            <person name="Palmer L.E."/>
            <person name="de la Bastide M."/>
            <person name="Spiegel L."/>
            <person name="Nascimento L."/>
            <person name="Zutavern T."/>
            <person name="O'Shaughnessy A."/>
            <person name="Dike S."/>
            <person name="Dedhia N."/>
            <person name="Preston R."/>
            <person name="Balija V."/>
            <person name="McCombie W.R."/>
            <person name="Chow T."/>
            <person name="Chen H."/>
            <person name="Chung M."/>
            <person name="Chen C."/>
            <person name="Shaw J."/>
            <person name="Wu H."/>
            <person name="Hsiao K."/>
            <person name="Chao Y."/>
            <person name="Chu M."/>
            <person name="Cheng C."/>
            <person name="Hour A."/>
            <person name="Lee P."/>
            <person name="Lin S."/>
            <person name="Lin Y."/>
            <person name="Liou J."/>
            <person name="Liu S."/>
            <person name="Hsing Y."/>
            <person name="Raghuvanshi S."/>
            <person name="Mohanty A."/>
            <person name="Bharti A.K."/>
            <person name="Gaur A."/>
            <person name="Gupta V."/>
            <person name="Kumar D."/>
            <person name="Ravi V."/>
            <person name="Vij S."/>
            <person name="Kapur A."/>
            <person name="Khurana P."/>
            <person name="Khurana P."/>
            <person name="Khurana J.P."/>
            <person name="Tyagi A.K."/>
            <person name="Gaikwad K."/>
            <person name="Singh A."/>
            <person name="Dalal V."/>
            <person name="Srivastava S."/>
            <person name="Dixit A."/>
            <person name="Pal A.K."/>
            <person name="Ghazi I.A."/>
            <person name="Yadav M."/>
            <person name="Pandit A."/>
            <person name="Bhargava A."/>
            <person name="Sureshbabu K."/>
            <person name="Batra K."/>
            <person name="Sharma T.R."/>
            <person name="Mohapatra T."/>
            <person name="Singh N.K."/>
            <person name="Messing J."/>
            <person name="Nelson A.B."/>
            <person name="Fuks G."/>
            <person name="Kavchok S."/>
            <person name="Keizer G."/>
            <person name="Linton E."/>
            <person name="Llaca V."/>
            <person name="Song R."/>
            <person name="Tanyolac B."/>
            <person name="Young S."/>
            <person name="Ho-Il K."/>
            <person name="Hahn J.H."/>
            <person name="Sangsakoo G."/>
            <person name="Vanavichit A."/>
            <person name="de Mattos Luiz.A.T."/>
            <person name="Zimmer P.D."/>
            <person name="Malone G."/>
            <person name="Dellagostin O."/>
            <person name="de Oliveira A.C."/>
            <person name="Bevan M."/>
            <person name="Bancroft I."/>
            <person name="Minx P."/>
            <person name="Cordum H."/>
            <person name="Wilson R."/>
            <person name="Cheng Z."/>
            <person name="Jin W."/>
            <person name="Jiang J."/>
            <person name="Leong S.A."/>
            <person name="Iwama H."/>
            <person name="Gojobori T."/>
            <person name="Itoh T."/>
            <person name="Niimura Y."/>
            <person name="Fujii Y."/>
            <person name="Habara T."/>
            <person name="Sakai H."/>
            <person name="Sato Y."/>
            <person name="Wilson G."/>
            <person name="Kumar K."/>
            <person name="McCouch S."/>
            <person name="Juretic N."/>
            <person name="Hoen D."/>
            <person name="Wright S."/>
            <person name="Bruskiewich R."/>
            <person name="Bureau T."/>
            <person name="Miyao A."/>
            <person name="Hirochika H."/>
            <person name="Nishikawa T."/>
            <person name="Kadowaki K."/>
            <person name="Sugiura M."/>
            <person name="Burr B."/>
            <person name="Sasaki T."/>
        </authorList>
    </citation>
    <scope>NUCLEOTIDE SEQUENCE [LARGE SCALE GENOMIC DNA]</scope>
    <source>
        <strain evidence="3">cv. Nipponbare</strain>
    </source>
</reference>